<dbReference type="KEGG" id="hyf:DTO96_100003"/>
<protein>
    <submittedName>
        <fullName evidence="5">Tyrosine recombinase XerD</fullName>
    </submittedName>
</protein>
<dbReference type="PROSITE" id="PS51898">
    <property type="entry name" value="TYR_RECOMBINASE"/>
    <property type="match status" value="1"/>
</dbReference>
<dbReference type="PANTHER" id="PTHR30349:SF90">
    <property type="entry name" value="TYROSINE RECOMBINASE XERD"/>
    <property type="match status" value="1"/>
</dbReference>
<gene>
    <name evidence="5" type="primary">xerD_1</name>
    <name evidence="5" type="ORF">DTO96_100003</name>
</gene>
<name>A0A345D7H1_9BURK</name>
<reference evidence="6" key="1">
    <citation type="submission" date="2018-07" db="EMBL/GenBank/DDBJ databases">
        <authorList>
            <person name="Kim H."/>
        </authorList>
    </citation>
    <scope>NUCLEOTIDE SEQUENCE [LARGE SCALE GENOMIC DNA]</scope>
    <source>
        <strain evidence="6">F02</strain>
    </source>
</reference>
<dbReference type="GO" id="GO:0015074">
    <property type="term" value="P:DNA integration"/>
    <property type="evidence" value="ECO:0007669"/>
    <property type="project" value="UniProtKB-KW"/>
</dbReference>
<evidence type="ECO:0000256" key="3">
    <source>
        <dbReference type="ARBA" id="ARBA00023172"/>
    </source>
</evidence>
<evidence type="ECO:0000313" key="6">
    <source>
        <dbReference type="Proteomes" id="UP000252182"/>
    </source>
</evidence>
<keyword evidence="1" id="KW-0229">DNA integration</keyword>
<evidence type="ECO:0000259" key="4">
    <source>
        <dbReference type="PROSITE" id="PS51898"/>
    </source>
</evidence>
<dbReference type="GO" id="GO:0006310">
    <property type="term" value="P:DNA recombination"/>
    <property type="evidence" value="ECO:0007669"/>
    <property type="project" value="UniProtKB-KW"/>
</dbReference>
<dbReference type="InterPro" id="IPR011010">
    <property type="entry name" value="DNA_brk_join_enz"/>
</dbReference>
<dbReference type="SUPFAM" id="SSF56349">
    <property type="entry name" value="DNA breaking-rejoining enzymes"/>
    <property type="match status" value="1"/>
</dbReference>
<dbReference type="InterPro" id="IPR050090">
    <property type="entry name" value="Tyrosine_recombinase_XerCD"/>
</dbReference>
<dbReference type="PANTHER" id="PTHR30349">
    <property type="entry name" value="PHAGE INTEGRASE-RELATED"/>
    <property type="match status" value="1"/>
</dbReference>
<keyword evidence="3" id="KW-0233">DNA recombination</keyword>
<dbReference type="InterPro" id="IPR010998">
    <property type="entry name" value="Integrase_recombinase_N"/>
</dbReference>
<dbReference type="AlphaFoldDB" id="A0A345D7H1"/>
<keyword evidence="2" id="KW-0238">DNA-binding</keyword>
<dbReference type="EMBL" id="CP031124">
    <property type="protein sequence ID" value="AXF84309.1"/>
    <property type="molecule type" value="Genomic_DNA"/>
</dbReference>
<dbReference type="SUPFAM" id="SSF47823">
    <property type="entry name" value="lambda integrase-like, N-terminal domain"/>
    <property type="match status" value="1"/>
</dbReference>
<sequence>MCFCFKIGFTHGFTGFFVMGGWMLREFEDFLIYKADNDGAADRTVRAYRDVLVRFEAWINGREPFGLSGEDLLVFTGPYLHKALRLNATSRTPYVACLRGLYAWRAEVAGGANPALILPYPKKGVTLPRVLSLSNAERLMWAPDFSKFEGVRDAAMMGLLIGCGLRVSGLVGLNEGSLVIQEVGGDVRTAIKPVEKGGKQRLIPVPKEADLLLRVYLAHPELEGIDRSVSGGDKVLFVTTRNRRCGAHDYYGERRRFSTRGVLKMIQRHGTAAGIPADQLHPHAMRHLYGTELAEENQDLLVRQSLLGHKSPKSTEIYTHLAMRKLTKVVDNANPMSKFNSPASQLLGNLTTPRTRR</sequence>
<dbReference type="InterPro" id="IPR002104">
    <property type="entry name" value="Integrase_catalytic"/>
</dbReference>
<evidence type="ECO:0000256" key="1">
    <source>
        <dbReference type="ARBA" id="ARBA00022908"/>
    </source>
</evidence>
<dbReference type="Gene3D" id="1.10.443.10">
    <property type="entry name" value="Intergrase catalytic core"/>
    <property type="match status" value="1"/>
</dbReference>
<accession>A0A345D7H1</accession>
<proteinExistence type="predicted"/>
<keyword evidence="6" id="KW-1185">Reference proteome</keyword>
<dbReference type="Gene3D" id="1.10.150.130">
    <property type="match status" value="1"/>
</dbReference>
<dbReference type="GO" id="GO:0003677">
    <property type="term" value="F:DNA binding"/>
    <property type="evidence" value="ECO:0007669"/>
    <property type="project" value="UniProtKB-KW"/>
</dbReference>
<evidence type="ECO:0000256" key="2">
    <source>
        <dbReference type="ARBA" id="ARBA00023125"/>
    </source>
</evidence>
<dbReference type="InterPro" id="IPR013762">
    <property type="entry name" value="Integrase-like_cat_sf"/>
</dbReference>
<evidence type="ECO:0000313" key="5">
    <source>
        <dbReference type="EMBL" id="AXF84309.1"/>
    </source>
</evidence>
<organism evidence="5 6">
    <name type="scientific">Ephemeroptericola cinctiostellae</name>
    <dbReference type="NCBI Taxonomy" id="2268024"/>
    <lineage>
        <taxon>Bacteria</taxon>
        <taxon>Pseudomonadati</taxon>
        <taxon>Pseudomonadota</taxon>
        <taxon>Betaproteobacteria</taxon>
        <taxon>Burkholderiales</taxon>
        <taxon>Burkholderiaceae</taxon>
        <taxon>Ephemeroptericola</taxon>
    </lineage>
</organism>
<dbReference type="Pfam" id="PF00589">
    <property type="entry name" value="Phage_integrase"/>
    <property type="match status" value="1"/>
</dbReference>
<feature type="domain" description="Tyr recombinase" evidence="4">
    <location>
        <begin position="126"/>
        <end position="331"/>
    </location>
</feature>
<dbReference type="Proteomes" id="UP000252182">
    <property type="component" value="Chromosome"/>
</dbReference>